<dbReference type="InterPro" id="IPR004843">
    <property type="entry name" value="Calcineurin-like_PHP"/>
</dbReference>
<dbReference type="SUPFAM" id="SSF56300">
    <property type="entry name" value="Metallo-dependent phosphatases"/>
    <property type="match status" value="1"/>
</dbReference>
<protein>
    <submittedName>
        <fullName evidence="2">Metallophosphoesterase</fullName>
    </submittedName>
</protein>
<keyword evidence="3" id="KW-1185">Reference proteome</keyword>
<dbReference type="InterPro" id="IPR051918">
    <property type="entry name" value="STPP_CPPED1"/>
</dbReference>
<evidence type="ECO:0000313" key="3">
    <source>
        <dbReference type="Proteomes" id="UP001155241"/>
    </source>
</evidence>
<evidence type="ECO:0000313" key="2">
    <source>
        <dbReference type="EMBL" id="MCO6046704.1"/>
    </source>
</evidence>
<dbReference type="Proteomes" id="UP001155241">
    <property type="component" value="Unassembled WGS sequence"/>
</dbReference>
<proteinExistence type="predicted"/>
<dbReference type="PANTHER" id="PTHR43143:SF1">
    <property type="entry name" value="SERINE_THREONINE-PROTEIN PHOSPHATASE CPPED1"/>
    <property type="match status" value="1"/>
</dbReference>
<dbReference type="Gene3D" id="3.60.21.10">
    <property type="match status" value="1"/>
</dbReference>
<evidence type="ECO:0000259" key="1">
    <source>
        <dbReference type="Pfam" id="PF00149"/>
    </source>
</evidence>
<dbReference type="PANTHER" id="PTHR43143">
    <property type="entry name" value="METALLOPHOSPHOESTERASE, CALCINEURIN SUPERFAMILY"/>
    <property type="match status" value="1"/>
</dbReference>
<dbReference type="InterPro" id="IPR029052">
    <property type="entry name" value="Metallo-depent_PP-like"/>
</dbReference>
<sequence length="344" mass="37976">MASKDHYTRPGLSEGRSWTRRRVLGLATVPVLSMVWPAVSRAAAEQLKRPVRIGLIADLHQDIMHDGPQRMQAFAQAMKGQQLDAVMQLGDFAYPNAKNRAVIDMFNSVHKKALHVIGNHDTDAGHTKQQCLDIWKMPARYYTTNVGGVDLIVLDGNDKGSPKHKGGYPSYVGDEQLQWLEQQLTKLAGPIVVVSHQPLAGAAAVDNAESIQKILSAAADKVILAINGHTHIDDQLTIGHIPYLHVNSASYYWVGGDYQHNSFADEVHAAHKYIEYTCPYREALFAVLSIDPETLTINVTGRKSEWVGQSPKAAGVPDRENQVNGEEIVPVIRDRKVERAEGQT</sequence>
<gene>
    <name evidence="2" type="ORF">NG895_22640</name>
</gene>
<name>A0A9X2FDN0_9BACT</name>
<dbReference type="Pfam" id="PF00149">
    <property type="entry name" value="Metallophos"/>
    <property type="match status" value="1"/>
</dbReference>
<reference evidence="2" key="1">
    <citation type="submission" date="2022-06" db="EMBL/GenBank/DDBJ databases">
        <title>Aeoliella straminimaris, a novel planctomycete from sediments.</title>
        <authorList>
            <person name="Vitorino I.R."/>
            <person name="Lage O.M."/>
        </authorList>
    </citation>
    <scope>NUCLEOTIDE SEQUENCE</scope>
    <source>
        <strain evidence="2">ICT_H6.2</strain>
    </source>
</reference>
<dbReference type="AlphaFoldDB" id="A0A9X2FDN0"/>
<dbReference type="EMBL" id="JAMXLR010000077">
    <property type="protein sequence ID" value="MCO6046704.1"/>
    <property type="molecule type" value="Genomic_DNA"/>
</dbReference>
<dbReference type="RefSeq" id="WP_252854819.1">
    <property type="nucleotide sequence ID" value="NZ_JAMXLR010000077.1"/>
</dbReference>
<feature type="domain" description="Calcineurin-like phosphoesterase" evidence="1">
    <location>
        <begin position="52"/>
        <end position="232"/>
    </location>
</feature>
<dbReference type="GO" id="GO:0016787">
    <property type="term" value="F:hydrolase activity"/>
    <property type="evidence" value="ECO:0007669"/>
    <property type="project" value="InterPro"/>
</dbReference>
<accession>A0A9X2FDN0</accession>
<organism evidence="2 3">
    <name type="scientific">Aeoliella straminimaris</name>
    <dbReference type="NCBI Taxonomy" id="2954799"/>
    <lineage>
        <taxon>Bacteria</taxon>
        <taxon>Pseudomonadati</taxon>
        <taxon>Planctomycetota</taxon>
        <taxon>Planctomycetia</taxon>
        <taxon>Pirellulales</taxon>
        <taxon>Lacipirellulaceae</taxon>
        <taxon>Aeoliella</taxon>
    </lineage>
</organism>
<comment type="caution">
    <text evidence="2">The sequence shown here is derived from an EMBL/GenBank/DDBJ whole genome shotgun (WGS) entry which is preliminary data.</text>
</comment>